<dbReference type="AlphaFoldDB" id="A0A345UHP2"/>
<feature type="binding site" evidence="8">
    <location>
        <position position="61"/>
    </location>
    <ligand>
        <name>beta-alanine</name>
        <dbReference type="ChEBI" id="CHEBI:57966"/>
    </ligand>
</feature>
<evidence type="ECO:0000256" key="4">
    <source>
        <dbReference type="ARBA" id="ARBA00022655"/>
    </source>
</evidence>
<evidence type="ECO:0000313" key="10">
    <source>
        <dbReference type="Proteomes" id="UP000254808"/>
    </source>
</evidence>
<keyword evidence="4 8" id="KW-0566">Pantothenate biosynthesis</keyword>
<dbReference type="GO" id="GO:0015940">
    <property type="term" value="P:pantothenate biosynthetic process"/>
    <property type="evidence" value="ECO:0007669"/>
    <property type="project" value="UniProtKB-UniRule"/>
</dbReference>
<reference evidence="9 10" key="1">
    <citation type="submission" date="2018-03" db="EMBL/GenBank/DDBJ databases">
        <title>Phenotypic and genomic properties of Cyclonatronum proteinivorum gen. nov., sp. nov., a haloalkaliphilic bacteroidete from soda lakes possessing Na+-translocating rhodopsin.</title>
        <authorList>
            <person name="Toshchakov S.V."/>
            <person name="Korzhenkov A."/>
            <person name="Samarov N.I."/>
            <person name="Kublanov I.V."/>
            <person name="Muntyan M.S."/>
            <person name="Sorokin D.Y."/>
        </authorList>
    </citation>
    <scope>NUCLEOTIDE SEQUENCE [LARGE SCALE GENOMIC DNA]</scope>
    <source>
        <strain evidence="9 10">Omega</strain>
    </source>
</reference>
<feature type="binding site" evidence="8">
    <location>
        <position position="176"/>
    </location>
    <ligand>
        <name>ATP</name>
        <dbReference type="ChEBI" id="CHEBI:30616"/>
    </ligand>
</feature>
<dbReference type="CDD" id="cd00560">
    <property type="entry name" value="PanC"/>
    <property type="match status" value="1"/>
</dbReference>
<feature type="binding site" evidence="8">
    <location>
        <position position="153"/>
    </location>
    <ligand>
        <name>(R)-pantoate</name>
        <dbReference type="ChEBI" id="CHEBI:15980"/>
    </ligand>
</feature>
<comment type="catalytic activity">
    <reaction evidence="7 8">
        <text>(R)-pantoate + beta-alanine + ATP = (R)-pantothenate + AMP + diphosphate + H(+)</text>
        <dbReference type="Rhea" id="RHEA:10912"/>
        <dbReference type="ChEBI" id="CHEBI:15378"/>
        <dbReference type="ChEBI" id="CHEBI:15980"/>
        <dbReference type="ChEBI" id="CHEBI:29032"/>
        <dbReference type="ChEBI" id="CHEBI:30616"/>
        <dbReference type="ChEBI" id="CHEBI:33019"/>
        <dbReference type="ChEBI" id="CHEBI:57966"/>
        <dbReference type="ChEBI" id="CHEBI:456215"/>
        <dbReference type="EC" id="6.3.2.1"/>
    </reaction>
</comment>
<dbReference type="GO" id="GO:0004592">
    <property type="term" value="F:pantoate-beta-alanine ligase activity"/>
    <property type="evidence" value="ECO:0007669"/>
    <property type="project" value="UniProtKB-UniRule"/>
</dbReference>
<dbReference type="InterPro" id="IPR003721">
    <property type="entry name" value="Pantoate_ligase"/>
</dbReference>
<dbReference type="PANTHER" id="PTHR21299">
    <property type="entry name" value="CYTIDYLATE KINASE/PANTOATE-BETA-ALANINE LIGASE"/>
    <property type="match status" value="1"/>
</dbReference>
<feature type="binding site" evidence="8">
    <location>
        <begin position="184"/>
        <end position="187"/>
    </location>
    <ligand>
        <name>ATP</name>
        <dbReference type="ChEBI" id="CHEBI:30616"/>
    </ligand>
</feature>
<evidence type="ECO:0000256" key="7">
    <source>
        <dbReference type="ARBA" id="ARBA00048258"/>
    </source>
</evidence>
<dbReference type="InterPro" id="IPR042176">
    <property type="entry name" value="Pantoate_ligase_C"/>
</dbReference>
<comment type="miscellaneous">
    <text evidence="8">The reaction proceeds by a bi uni uni bi ping pong mechanism.</text>
</comment>
<gene>
    <name evidence="8" type="primary">panC</name>
    <name evidence="9" type="ORF">CYPRO_0710</name>
</gene>
<name>A0A345UHP2_9BACT</name>
<dbReference type="RefSeq" id="WP_114983309.1">
    <property type="nucleotide sequence ID" value="NZ_CP027806.1"/>
</dbReference>
<dbReference type="NCBIfam" id="TIGR00125">
    <property type="entry name" value="cyt_tran_rel"/>
    <property type="match status" value="1"/>
</dbReference>
<feature type="binding site" evidence="8">
    <location>
        <begin position="147"/>
        <end position="150"/>
    </location>
    <ligand>
        <name>ATP</name>
        <dbReference type="ChEBI" id="CHEBI:30616"/>
    </ligand>
</feature>
<evidence type="ECO:0000256" key="5">
    <source>
        <dbReference type="ARBA" id="ARBA00022741"/>
    </source>
</evidence>
<organism evidence="9 10">
    <name type="scientific">Cyclonatronum proteinivorum</name>
    <dbReference type="NCBI Taxonomy" id="1457365"/>
    <lineage>
        <taxon>Bacteria</taxon>
        <taxon>Pseudomonadati</taxon>
        <taxon>Balneolota</taxon>
        <taxon>Balneolia</taxon>
        <taxon>Balneolales</taxon>
        <taxon>Cyclonatronaceae</taxon>
        <taxon>Cyclonatronum</taxon>
    </lineage>
</organism>
<dbReference type="Pfam" id="PF02569">
    <property type="entry name" value="Pantoate_ligase"/>
    <property type="match status" value="1"/>
</dbReference>
<dbReference type="Proteomes" id="UP000254808">
    <property type="component" value="Chromosome"/>
</dbReference>
<dbReference type="NCBIfam" id="TIGR00018">
    <property type="entry name" value="panC"/>
    <property type="match status" value="1"/>
</dbReference>
<keyword evidence="5 8" id="KW-0547">Nucleotide-binding</keyword>
<proteinExistence type="inferred from homology"/>
<evidence type="ECO:0000256" key="1">
    <source>
        <dbReference type="ARBA" id="ARBA00004990"/>
    </source>
</evidence>
<dbReference type="EMBL" id="CP027806">
    <property type="protein sequence ID" value="AXI99993.1"/>
    <property type="molecule type" value="Genomic_DNA"/>
</dbReference>
<keyword evidence="8" id="KW-0963">Cytoplasm</keyword>
<dbReference type="InterPro" id="IPR014729">
    <property type="entry name" value="Rossmann-like_a/b/a_fold"/>
</dbReference>
<dbReference type="UniPathway" id="UPA00028">
    <property type="reaction ID" value="UER00005"/>
</dbReference>
<feature type="binding site" evidence="8">
    <location>
        <begin position="30"/>
        <end position="37"/>
    </location>
    <ligand>
        <name>ATP</name>
        <dbReference type="ChEBI" id="CHEBI:30616"/>
    </ligand>
</feature>
<accession>A0A345UHP2</accession>
<comment type="subunit">
    <text evidence="8">Homodimer.</text>
</comment>
<dbReference type="Gene3D" id="3.30.1300.10">
    <property type="entry name" value="Pantoate-beta-alanine ligase, C-terminal domain"/>
    <property type="match status" value="1"/>
</dbReference>
<dbReference type="GO" id="GO:0005829">
    <property type="term" value="C:cytosol"/>
    <property type="evidence" value="ECO:0007669"/>
    <property type="project" value="TreeGrafter"/>
</dbReference>
<dbReference type="GO" id="GO:0005524">
    <property type="term" value="F:ATP binding"/>
    <property type="evidence" value="ECO:0007669"/>
    <property type="project" value="UniProtKB-KW"/>
</dbReference>
<feature type="binding site" evidence="8">
    <location>
        <position position="61"/>
    </location>
    <ligand>
        <name>(R)-pantoate</name>
        <dbReference type="ChEBI" id="CHEBI:15980"/>
    </ligand>
</feature>
<keyword evidence="3 8" id="KW-0436">Ligase</keyword>
<comment type="function">
    <text evidence="8">Catalyzes the condensation of pantoate with beta-alanine in an ATP-dependent reaction via a pantoyl-adenylate intermediate.</text>
</comment>
<feature type="active site" description="Proton donor" evidence="8">
    <location>
        <position position="37"/>
    </location>
</feature>
<evidence type="ECO:0000256" key="2">
    <source>
        <dbReference type="ARBA" id="ARBA00009256"/>
    </source>
</evidence>
<sequence>MITANSIHEIRTFVSEQKQAGKTIGFVPTMGALHAGHLDLIRVARAEADIVVASIFVNPTQFGPNEDFAAYPRTLDDDLRQCEQAGAAAVFCPEKEEVYGPEPFIGFNLSRLGDYLCGAARPGHFNGVIQIVNKLFNIVRPDVAVFGQKDIQQFRILETMTQEFNHDIRIIMGRTVRAADGLALSSRNRYLSPPERVIAPSLFGVLQETSQALQKLPAGRDTKTMQDDLLNKAAIKLNEAGFRTDYVQCVRYQDLQPVTQFEADETYVLAGAAYLGKARLIDNILFTLF</sequence>
<evidence type="ECO:0000313" key="9">
    <source>
        <dbReference type="EMBL" id="AXI99993.1"/>
    </source>
</evidence>
<dbReference type="EC" id="6.3.2.1" evidence="8"/>
<keyword evidence="6 8" id="KW-0067">ATP-binding</keyword>
<comment type="subcellular location">
    <subcellularLocation>
        <location evidence="8">Cytoplasm</location>
    </subcellularLocation>
</comment>
<dbReference type="KEGG" id="cprv:CYPRO_0710"/>
<protein>
    <recommendedName>
        <fullName evidence="8">Pantothenate synthetase</fullName>
        <shortName evidence="8">PS</shortName>
        <ecNumber evidence="8">6.3.2.1</ecNumber>
    </recommendedName>
    <alternativeName>
        <fullName evidence="8">Pantoate--beta-alanine ligase</fullName>
    </alternativeName>
    <alternativeName>
        <fullName evidence="8">Pantoate-activating enzyme</fullName>
    </alternativeName>
</protein>
<dbReference type="HAMAP" id="MF_00158">
    <property type="entry name" value="PanC"/>
    <property type="match status" value="1"/>
</dbReference>
<comment type="pathway">
    <text evidence="1 8">Cofactor biosynthesis; (R)-pantothenate biosynthesis; (R)-pantothenate from (R)-pantoate and beta-alanine: step 1/1.</text>
</comment>
<evidence type="ECO:0000256" key="8">
    <source>
        <dbReference type="HAMAP-Rule" id="MF_00158"/>
    </source>
</evidence>
<dbReference type="PANTHER" id="PTHR21299:SF1">
    <property type="entry name" value="PANTOATE--BETA-ALANINE LIGASE"/>
    <property type="match status" value="1"/>
</dbReference>
<dbReference type="SUPFAM" id="SSF52374">
    <property type="entry name" value="Nucleotidylyl transferase"/>
    <property type="match status" value="1"/>
</dbReference>
<dbReference type="Gene3D" id="3.40.50.620">
    <property type="entry name" value="HUPs"/>
    <property type="match status" value="1"/>
</dbReference>
<evidence type="ECO:0000256" key="3">
    <source>
        <dbReference type="ARBA" id="ARBA00022598"/>
    </source>
</evidence>
<keyword evidence="10" id="KW-1185">Reference proteome</keyword>
<comment type="similarity">
    <text evidence="2 8">Belongs to the pantothenate synthetase family.</text>
</comment>
<dbReference type="InterPro" id="IPR004821">
    <property type="entry name" value="Cyt_trans-like"/>
</dbReference>
<evidence type="ECO:0000256" key="6">
    <source>
        <dbReference type="ARBA" id="ARBA00022840"/>
    </source>
</evidence>
<dbReference type="OrthoDB" id="9773087at2"/>